<organism evidence="1 2">
    <name type="scientific">Metamycoplasma neophronis</name>
    <dbReference type="NCBI Taxonomy" id="872983"/>
    <lineage>
        <taxon>Bacteria</taxon>
        <taxon>Bacillati</taxon>
        <taxon>Mycoplasmatota</taxon>
        <taxon>Mycoplasmoidales</taxon>
        <taxon>Metamycoplasmataceae</taxon>
        <taxon>Metamycoplasma</taxon>
    </lineage>
</organism>
<dbReference type="Proteomes" id="UP000316851">
    <property type="component" value="Unassembled WGS sequence"/>
</dbReference>
<dbReference type="RefSeq" id="WP_140914595.1">
    <property type="nucleotide sequence ID" value="NZ_VHHP01000001.1"/>
</dbReference>
<evidence type="ECO:0000313" key="2">
    <source>
        <dbReference type="Proteomes" id="UP000316851"/>
    </source>
</evidence>
<protein>
    <submittedName>
        <fullName evidence="1">Uncharacterized protein</fullName>
    </submittedName>
</protein>
<proteinExistence type="predicted"/>
<gene>
    <name evidence="1" type="ORF">FJR74_00515</name>
</gene>
<comment type="caution">
    <text evidence="1">The sequence shown here is derived from an EMBL/GenBank/DDBJ whole genome shotgun (WGS) entry which is preliminary data.</text>
</comment>
<name>A0ABY2Z1Q3_9BACT</name>
<reference evidence="1" key="1">
    <citation type="submission" date="2019-06" db="EMBL/GenBank/DDBJ databases">
        <title>Mycoplasma neophronis type strain whole genome sequence.</title>
        <authorList>
            <person name="Spergser J."/>
        </authorList>
    </citation>
    <scope>NUCLEOTIDE SEQUENCE [LARGE SCALE GENOMIC DNA]</scope>
    <source>
        <strain evidence="1">DSM 24097</strain>
    </source>
</reference>
<evidence type="ECO:0000313" key="1">
    <source>
        <dbReference type="EMBL" id="TPR54742.1"/>
    </source>
</evidence>
<dbReference type="EMBL" id="VHHP01000001">
    <property type="protein sequence ID" value="TPR54742.1"/>
    <property type="molecule type" value="Genomic_DNA"/>
</dbReference>
<accession>A0ABY2Z1Q3</accession>
<keyword evidence="2" id="KW-1185">Reference proteome</keyword>
<sequence>MQIEEIRQLITSTLRTIAGIVGFKQLTEDNEVSVENDGLIVSVSENNPDIINIAMGLIILSNISAKNIVEEIHSIVTYYLEQRNLHLGCLSIYIKGTK</sequence>